<evidence type="ECO:0000313" key="2">
    <source>
        <dbReference type="Proteomes" id="UP001055072"/>
    </source>
</evidence>
<organism evidence="1 2">
    <name type="scientific">Irpex rosettiformis</name>
    <dbReference type="NCBI Taxonomy" id="378272"/>
    <lineage>
        <taxon>Eukaryota</taxon>
        <taxon>Fungi</taxon>
        <taxon>Dikarya</taxon>
        <taxon>Basidiomycota</taxon>
        <taxon>Agaricomycotina</taxon>
        <taxon>Agaricomycetes</taxon>
        <taxon>Polyporales</taxon>
        <taxon>Irpicaceae</taxon>
        <taxon>Irpex</taxon>
    </lineage>
</organism>
<evidence type="ECO:0000313" key="1">
    <source>
        <dbReference type="EMBL" id="KAI0087795.1"/>
    </source>
</evidence>
<proteinExistence type="predicted"/>
<dbReference type="Proteomes" id="UP001055072">
    <property type="component" value="Unassembled WGS sequence"/>
</dbReference>
<sequence>MAAGTQAAFELLAGPLLVLIGFALMLFGVFSTQCYVYWFTYEKDSRMLRTAVLLLWAFEACHTAFCMHIAYTYLIIYFGDPVHGVEHIVWSVGITVMCEMIIVIIVESFYLHRIYRLSESALITALPAFFLVPRVVLGFAVSAYLFVFDTWEAFTGHPASENILNTSLSLGVVTDLIITILLIYYLRRRQSRVSRTKHIIQRLQRNTVNNGALSVILSVVIIITLHAIPNSLLFAGLVEIISKVYANSMIATLNARQSISKLGNTSKDGFNSIQLSVRENTNGSTRVDMSREGVFINSAATQSTDRYDQKSDPAASGTTIMKTTETFVV</sequence>
<dbReference type="EMBL" id="MU274916">
    <property type="protein sequence ID" value="KAI0087795.1"/>
    <property type="molecule type" value="Genomic_DNA"/>
</dbReference>
<gene>
    <name evidence="1" type="ORF">BDY19DRAFT_994685</name>
</gene>
<accession>A0ACB8U0K6</accession>
<name>A0ACB8U0K6_9APHY</name>
<protein>
    <submittedName>
        <fullName evidence="1">Uncharacterized protein</fullName>
    </submittedName>
</protein>
<keyword evidence="2" id="KW-1185">Reference proteome</keyword>
<comment type="caution">
    <text evidence="1">The sequence shown here is derived from an EMBL/GenBank/DDBJ whole genome shotgun (WGS) entry which is preliminary data.</text>
</comment>
<reference evidence="1" key="1">
    <citation type="journal article" date="2021" name="Environ. Microbiol.">
        <title>Gene family expansions and transcriptome signatures uncover fungal adaptations to wood decay.</title>
        <authorList>
            <person name="Hage H."/>
            <person name="Miyauchi S."/>
            <person name="Viragh M."/>
            <person name="Drula E."/>
            <person name="Min B."/>
            <person name="Chaduli D."/>
            <person name="Navarro D."/>
            <person name="Favel A."/>
            <person name="Norest M."/>
            <person name="Lesage-Meessen L."/>
            <person name="Balint B."/>
            <person name="Merenyi Z."/>
            <person name="de Eugenio L."/>
            <person name="Morin E."/>
            <person name="Martinez A.T."/>
            <person name="Baldrian P."/>
            <person name="Stursova M."/>
            <person name="Martinez M.J."/>
            <person name="Novotny C."/>
            <person name="Magnuson J.K."/>
            <person name="Spatafora J.W."/>
            <person name="Maurice S."/>
            <person name="Pangilinan J."/>
            <person name="Andreopoulos W."/>
            <person name="LaButti K."/>
            <person name="Hundley H."/>
            <person name="Na H."/>
            <person name="Kuo A."/>
            <person name="Barry K."/>
            <person name="Lipzen A."/>
            <person name="Henrissat B."/>
            <person name="Riley R."/>
            <person name="Ahrendt S."/>
            <person name="Nagy L.G."/>
            <person name="Grigoriev I.V."/>
            <person name="Martin F."/>
            <person name="Rosso M.N."/>
        </authorList>
    </citation>
    <scope>NUCLEOTIDE SEQUENCE</scope>
    <source>
        <strain evidence="1">CBS 384.51</strain>
    </source>
</reference>